<dbReference type="PANTHER" id="PTHR37984">
    <property type="entry name" value="PROTEIN CBG26694"/>
    <property type="match status" value="1"/>
</dbReference>
<protein>
    <submittedName>
        <fullName evidence="1">Uncharacterized protein</fullName>
    </submittedName>
</protein>
<reference evidence="1" key="1">
    <citation type="submission" date="2023-07" db="EMBL/GenBank/DDBJ databases">
        <title>Chromosome-level genome assembly of Artemia franciscana.</title>
        <authorList>
            <person name="Jo E."/>
        </authorList>
    </citation>
    <scope>NUCLEOTIDE SEQUENCE</scope>
    <source>
        <tissue evidence="1">Whole body</tissue>
    </source>
</reference>
<dbReference type="SUPFAM" id="SSF56672">
    <property type="entry name" value="DNA/RNA polymerases"/>
    <property type="match status" value="1"/>
</dbReference>
<name>A0AA88L5A4_ARTSF</name>
<evidence type="ECO:0000313" key="1">
    <source>
        <dbReference type="EMBL" id="KAK2717357.1"/>
    </source>
</evidence>
<dbReference type="InterPro" id="IPR043128">
    <property type="entry name" value="Rev_trsase/Diguanyl_cyclase"/>
</dbReference>
<dbReference type="EMBL" id="JAVRJZ010000010">
    <property type="protein sequence ID" value="KAK2717357.1"/>
    <property type="molecule type" value="Genomic_DNA"/>
</dbReference>
<dbReference type="InterPro" id="IPR050951">
    <property type="entry name" value="Retrovirus_Pol_polyprotein"/>
</dbReference>
<dbReference type="AlphaFoldDB" id="A0AA88L5A4"/>
<sequence>MACKQDEHKKVLGVLVVWRKELKFSKEKYKFSVNNVCYFGHIIGAGAMKLDPEKIEAINQMPSPQNQEELFTLLGMLNYLGKYIPNLSPQNNILCEIAKQEILKWGQENDKVFSELISSNVSSTSFFDYTSKKIELKADALGHGLEAHLCCSDKIAACES</sequence>
<dbReference type="Proteomes" id="UP001187531">
    <property type="component" value="Unassembled WGS sequence"/>
</dbReference>
<gene>
    <name evidence="1" type="ORF">QYM36_006219</name>
</gene>
<keyword evidence="2" id="KW-1185">Reference proteome</keyword>
<dbReference type="GO" id="GO:0071897">
    <property type="term" value="P:DNA biosynthetic process"/>
    <property type="evidence" value="ECO:0007669"/>
    <property type="project" value="UniProtKB-ARBA"/>
</dbReference>
<dbReference type="InterPro" id="IPR043502">
    <property type="entry name" value="DNA/RNA_pol_sf"/>
</dbReference>
<dbReference type="PANTHER" id="PTHR37984:SF9">
    <property type="entry name" value="INTEGRASE CATALYTIC DOMAIN-CONTAINING PROTEIN"/>
    <property type="match status" value="1"/>
</dbReference>
<comment type="caution">
    <text evidence="1">The sequence shown here is derived from an EMBL/GenBank/DDBJ whole genome shotgun (WGS) entry which is preliminary data.</text>
</comment>
<dbReference type="Gene3D" id="3.30.70.270">
    <property type="match status" value="1"/>
</dbReference>
<organism evidence="1 2">
    <name type="scientific">Artemia franciscana</name>
    <name type="common">Brine shrimp</name>
    <name type="synonym">Artemia sanfranciscana</name>
    <dbReference type="NCBI Taxonomy" id="6661"/>
    <lineage>
        <taxon>Eukaryota</taxon>
        <taxon>Metazoa</taxon>
        <taxon>Ecdysozoa</taxon>
        <taxon>Arthropoda</taxon>
        <taxon>Crustacea</taxon>
        <taxon>Branchiopoda</taxon>
        <taxon>Anostraca</taxon>
        <taxon>Artemiidae</taxon>
        <taxon>Artemia</taxon>
    </lineage>
</organism>
<accession>A0AA88L5A4</accession>
<proteinExistence type="predicted"/>
<evidence type="ECO:0000313" key="2">
    <source>
        <dbReference type="Proteomes" id="UP001187531"/>
    </source>
</evidence>